<dbReference type="Pfam" id="PF01381">
    <property type="entry name" value="HTH_3"/>
    <property type="match status" value="1"/>
</dbReference>
<dbReference type="Proteomes" id="UP000675409">
    <property type="component" value="Unassembled WGS sequence"/>
</dbReference>
<dbReference type="InterPro" id="IPR050807">
    <property type="entry name" value="TransReg_Diox_bact_type"/>
</dbReference>
<dbReference type="PANTHER" id="PTHR46797:SF1">
    <property type="entry name" value="METHYLPHOSPHONATE SYNTHASE"/>
    <property type="match status" value="1"/>
</dbReference>
<reference evidence="3 4" key="1">
    <citation type="journal article" date="2021" name="Arch. Microbiol.">
        <title>Myceligenerans indicum sp. nov., an actinobacterium isolated from mangrove sediment of Sundarbans, India.</title>
        <authorList>
            <person name="Asha K."/>
            <person name="Bhadury P."/>
        </authorList>
    </citation>
    <scope>NUCLEOTIDE SEQUENCE [LARGE SCALE GENOMIC DNA]</scope>
    <source>
        <strain evidence="3 4">I2</strain>
    </source>
</reference>
<dbReference type="CDD" id="cd00093">
    <property type="entry name" value="HTH_XRE"/>
    <property type="match status" value="1"/>
</dbReference>
<dbReference type="SMART" id="SM00530">
    <property type="entry name" value="HTH_XRE"/>
    <property type="match status" value="1"/>
</dbReference>
<dbReference type="SUPFAM" id="SSF47413">
    <property type="entry name" value="lambda repressor-like DNA-binding domains"/>
    <property type="match status" value="1"/>
</dbReference>
<sequence length="213" mass="22067">MSPGAHPDPARPYDSAVSSEPSLGARLRALREARGVSARSLAATLGISASAVSQIERDVMRPSVVRLLAITDALGVPLADVFEPPEAAAGPRGGAAGLERSGVAVTRAWEVSPVTLDGGVSFRRLSPHPTSGLDFFESVYPPGATATLGDAGLFKHEGYEIGNVVSGELTVELADDEVVLAAGDSISYPCSVPHRVWNAGVRPAVATWLIVHP</sequence>
<evidence type="ECO:0000313" key="3">
    <source>
        <dbReference type="EMBL" id="MBL0887487.1"/>
    </source>
</evidence>
<keyword evidence="1" id="KW-0238">DNA-binding</keyword>
<proteinExistence type="predicted"/>
<dbReference type="CDD" id="cd02209">
    <property type="entry name" value="cupin_XRE_C"/>
    <property type="match status" value="1"/>
</dbReference>
<dbReference type="PROSITE" id="PS50943">
    <property type="entry name" value="HTH_CROC1"/>
    <property type="match status" value="1"/>
</dbReference>
<dbReference type="InterPro" id="IPR013096">
    <property type="entry name" value="Cupin_2"/>
</dbReference>
<evidence type="ECO:0000259" key="2">
    <source>
        <dbReference type="PROSITE" id="PS50943"/>
    </source>
</evidence>
<feature type="domain" description="HTH cro/C1-type" evidence="2">
    <location>
        <begin position="27"/>
        <end position="81"/>
    </location>
</feature>
<protein>
    <submittedName>
        <fullName evidence="3">Helix-turn-helix domain-containing protein</fullName>
    </submittedName>
</protein>
<keyword evidence="4" id="KW-1185">Reference proteome</keyword>
<evidence type="ECO:0000256" key="1">
    <source>
        <dbReference type="ARBA" id="ARBA00023125"/>
    </source>
</evidence>
<dbReference type="PANTHER" id="PTHR46797">
    <property type="entry name" value="HTH-TYPE TRANSCRIPTIONAL REGULATOR"/>
    <property type="match status" value="1"/>
</dbReference>
<organism evidence="3 4">
    <name type="scientific">Myceligenerans indicum</name>
    <dbReference type="NCBI Taxonomy" id="2593663"/>
    <lineage>
        <taxon>Bacteria</taxon>
        <taxon>Bacillati</taxon>
        <taxon>Actinomycetota</taxon>
        <taxon>Actinomycetes</taxon>
        <taxon>Micrococcales</taxon>
        <taxon>Promicromonosporaceae</taxon>
        <taxon>Myceligenerans</taxon>
    </lineage>
</organism>
<evidence type="ECO:0000313" key="4">
    <source>
        <dbReference type="Proteomes" id="UP000675409"/>
    </source>
</evidence>
<dbReference type="SUPFAM" id="SSF51182">
    <property type="entry name" value="RmlC-like cupins"/>
    <property type="match status" value="1"/>
</dbReference>
<comment type="caution">
    <text evidence="3">The sequence shown here is derived from an EMBL/GenBank/DDBJ whole genome shotgun (WGS) entry which is preliminary data.</text>
</comment>
<dbReference type="Gene3D" id="1.10.260.40">
    <property type="entry name" value="lambda repressor-like DNA-binding domains"/>
    <property type="match status" value="1"/>
</dbReference>
<dbReference type="Pfam" id="PF07883">
    <property type="entry name" value="Cupin_2"/>
    <property type="match status" value="1"/>
</dbReference>
<name>A0ABS1LML8_9MICO</name>
<dbReference type="InterPro" id="IPR011051">
    <property type="entry name" value="RmlC_Cupin_sf"/>
</dbReference>
<dbReference type="InterPro" id="IPR010982">
    <property type="entry name" value="Lambda_DNA-bd_dom_sf"/>
</dbReference>
<dbReference type="InterPro" id="IPR001387">
    <property type="entry name" value="Cro/C1-type_HTH"/>
</dbReference>
<accession>A0ABS1LML8</accession>
<dbReference type="EMBL" id="JABBYC010000029">
    <property type="protein sequence ID" value="MBL0887487.1"/>
    <property type="molecule type" value="Genomic_DNA"/>
</dbReference>
<dbReference type="InterPro" id="IPR014710">
    <property type="entry name" value="RmlC-like_jellyroll"/>
</dbReference>
<dbReference type="Gene3D" id="2.60.120.10">
    <property type="entry name" value="Jelly Rolls"/>
    <property type="match status" value="1"/>
</dbReference>
<gene>
    <name evidence="3" type="ORF">HGK34_14560</name>
</gene>